<keyword evidence="3" id="KW-0732">Signal</keyword>
<comment type="caution">
    <text evidence="7">The sequence shown here is derived from an EMBL/GenBank/DDBJ whole genome shotgun (WGS) entry which is preliminary data.</text>
</comment>
<dbReference type="AlphaFoldDB" id="A0A1J4TTZ2"/>
<comment type="catalytic activity">
    <reaction evidence="1">
        <text>[protein]-peptidylproline (omega=180) = [protein]-peptidylproline (omega=0)</text>
        <dbReference type="Rhea" id="RHEA:16237"/>
        <dbReference type="Rhea" id="RHEA-COMP:10747"/>
        <dbReference type="Rhea" id="RHEA-COMP:10748"/>
        <dbReference type="ChEBI" id="CHEBI:83833"/>
        <dbReference type="ChEBI" id="CHEBI:83834"/>
        <dbReference type="EC" id="5.2.1.8"/>
    </reaction>
</comment>
<evidence type="ECO:0000313" key="8">
    <source>
        <dbReference type="Proteomes" id="UP000183120"/>
    </source>
</evidence>
<keyword evidence="4" id="KW-0697">Rotamase</keyword>
<dbReference type="Gene3D" id="1.10.4030.10">
    <property type="entry name" value="Porin chaperone SurA, peptide-binding domain"/>
    <property type="match status" value="1"/>
</dbReference>
<dbReference type="EC" id="5.2.1.8" evidence="2"/>
<proteinExistence type="predicted"/>
<evidence type="ECO:0000256" key="3">
    <source>
        <dbReference type="ARBA" id="ARBA00022729"/>
    </source>
</evidence>
<dbReference type="PANTHER" id="PTHR47245:SF1">
    <property type="entry name" value="FOLDASE PROTEIN PRSA"/>
    <property type="match status" value="1"/>
</dbReference>
<feature type="transmembrane region" description="Helical" evidence="6">
    <location>
        <begin position="33"/>
        <end position="55"/>
    </location>
</feature>
<gene>
    <name evidence="7" type="ORF">AUJ73_00085</name>
</gene>
<dbReference type="EMBL" id="MNUY01000001">
    <property type="protein sequence ID" value="OIO15732.1"/>
    <property type="molecule type" value="Genomic_DNA"/>
</dbReference>
<dbReference type="SUPFAM" id="SSF109998">
    <property type="entry name" value="Triger factor/SurA peptide-binding domain-like"/>
    <property type="match status" value="1"/>
</dbReference>
<reference evidence="7 8" key="1">
    <citation type="journal article" date="2016" name="Environ. Microbiol.">
        <title>Genomic resolution of a cold subsurface aquifer community provides metabolic insights for novel microbes adapted to high CO concentrations.</title>
        <authorList>
            <person name="Probst A.J."/>
            <person name="Castelle C.J."/>
            <person name="Singh A."/>
            <person name="Brown C.T."/>
            <person name="Anantharaman K."/>
            <person name="Sharon I."/>
            <person name="Hug L.A."/>
            <person name="Burstein D."/>
            <person name="Emerson J.B."/>
            <person name="Thomas B.C."/>
            <person name="Banfield J.F."/>
        </authorList>
    </citation>
    <scope>NUCLEOTIDE SEQUENCE [LARGE SCALE GENOMIC DNA]</scope>
    <source>
        <strain evidence="7">CG1_02_37_22</strain>
    </source>
</reference>
<dbReference type="Pfam" id="PF13624">
    <property type="entry name" value="SurA_N_3"/>
    <property type="match status" value="1"/>
</dbReference>
<organism evidence="7 8">
    <name type="scientific">Candidatus Gottesmanbacteria bacterium CG1_02_37_22</name>
    <dbReference type="NCBI Taxonomy" id="1805209"/>
    <lineage>
        <taxon>Bacteria</taxon>
        <taxon>Candidatus Gottesmaniibacteriota</taxon>
    </lineage>
</organism>
<dbReference type="PANTHER" id="PTHR47245">
    <property type="entry name" value="PEPTIDYLPROLYL ISOMERASE"/>
    <property type="match status" value="1"/>
</dbReference>
<protein>
    <recommendedName>
        <fullName evidence="2">peptidylprolyl isomerase</fullName>
        <ecNumber evidence="2">5.2.1.8</ecNumber>
    </recommendedName>
</protein>
<evidence type="ECO:0000256" key="6">
    <source>
        <dbReference type="SAM" id="Phobius"/>
    </source>
</evidence>
<dbReference type="Proteomes" id="UP000183120">
    <property type="component" value="Unassembled WGS sequence"/>
</dbReference>
<evidence type="ECO:0000256" key="5">
    <source>
        <dbReference type="ARBA" id="ARBA00023235"/>
    </source>
</evidence>
<sequence>MARKSKITSSVKEAKYRENLKENNISSTKGFPLSSFLTVKNIILVLLLVVIVLLWKFKGNFIAATVNGQPISKWQLNSELEKKFGGQVLDAIINERLILGATRQKGIFVTSPEIDKKIEEIEKQLNGKVSLDDALKSQGMTKDDFRKQLEIQISINKMFDKDASISSKEIDDYLESNSSLSKDATDPAALRSEVTDILKQQKVSDLFNEWFAKIRNDAKITKFL</sequence>
<evidence type="ECO:0000256" key="4">
    <source>
        <dbReference type="ARBA" id="ARBA00023110"/>
    </source>
</evidence>
<keyword evidence="6" id="KW-0812">Transmembrane</keyword>
<keyword evidence="6" id="KW-0472">Membrane</keyword>
<evidence type="ECO:0000256" key="1">
    <source>
        <dbReference type="ARBA" id="ARBA00000971"/>
    </source>
</evidence>
<dbReference type="InterPro" id="IPR027304">
    <property type="entry name" value="Trigger_fact/SurA_dom_sf"/>
</dbReference>
<keyword evidence="5" id="KW-0413">Isomerase</keyword>
<keyword evidence="6" id="KW-1133">Transmembrane helix</keyword>
<evidence type="ECO:0000313" key="7">
    <source>
        <dbReference type="EMBL" id="OIO15732.1"/>
    </source>
</evidence>
<dbReference type="GO" id="GO:0003755">
    <property type="term" value="F:peptidyl-prolyl cis-trans isomerase activity"/>
    <property type="evidence" value="ECO:0007669"/>
    <property type="project" value="UniProtKB-KW"/>
</dbReference>
<accession>A0A1J4TTZ2</accession>
<evidence type="ECO:0000256" key="2">
    <source>
        <dbReference type="ARBA" id="ARBA00013194"/>
    </source>
</evidence>
<dbReference type="InterPro" id="IPR050245">
    <property type="entry name" value="PrsA_foldase"/>
</dbReference>
<name>A0A1J4TTZ2_9BACT</name>
<dbReference type="STRING" id="1805209.AUJ73_00085"/>